<dbReference type="GO" id="GO:0009699">
    <property type="term" value="P:phenylpropanoid biosynthetic process"/>
    <property type="evidence" value="ECO:0007669"/>
    <property type="project" value="UniProtKB-ARBA"/>
</dbReference>
<organism evidence="5 6">
    <name type="scientific">Lupinus albus</name>
    <name type="common">White lupine</name>
    <name type="synonym">Lupinus termis</name>
    <dbReference type="NCBI Taxonomy" id="3870"/>
    <lineage>
        <taxon>Eukaryota</taxon>
        <taxon>Viridiplantae</taxon>
        <taxon>Streptophyta</taxon>
        <taxon>Embryophyta</taxon>
        <taxon>Tracheophyta</taxon>
        <taxon>Spermatophyta</taxon>
        <taxon>Magnoliopsida</taxon>
        <taxon>eudicotyledons</taxon>
        <taxon>Gunneridae</taxon>
        <taxon>Pentapetalae</taxon>
        <taxon>rosids</taxon>
        <taxon>fabids</taxon>
        <taxon>Fabales</taxon>
        <taxon>Fabaceae</taxon>
        <taxon>Papilionoideae</taxon>
        <taxon>50 kb inversion clade</taxon>
        <taxon>genistoids sensu lato</taxon>
        <taxon>core genistoids</taxon>
        <taxon>Genisteae</taxon>
        <taxon>Lupinus</taxon>
    </lineage>
</organism>
<evidence type="ECO:0000256" key="1">
    <source>
        <dbReference type="ARBA" id="ARBA00010746"/>
    </source>
</evidence>
<dbReference type="InterPro" id="IPR044859">
    <property type="entry name" value="Allene_oxi_cyc_Dirigent"/>
</dbReference>
<evidence type="ECO:0000313" key="5">
    <source>
        <dbReference type="EMBL" id="KAE9606401.1"/>
    </source>
</evidence>
<accession>A0A6A4PXV9</accession>
<protein>
    <recommendedName>
        <fullName evidence="4">Dirigent protein</fullName>
    </recommendedName>
</protein>
<comment type="subcellular location">
    <subcellularLocation>
        <location evidence="4">Secreted</location>
        <location evidence="4">Extracellular space</location>
        <location evidence="4">Apoplast</location>
    </subcellularLocation>
</comment>
<dbReference type="PANTHER" id="PTHR21495">
    <property type="entry name" value="NUCLEOPORIN-RELATED"/>
    <property type="match status" value="1"/>
</dbReference>
<comment type="function">
    <text evidence="4">Dirigent proteins impart stereoselectivity on the phenoxy radical-coupling reaction, yielding optically active lignans from two molecules of coniferyl alcohol in the biosynthesis of lignans, flavonolignans, and alkaloids and thus plays a central role in plant secondary metabolism.</text>
</comment>
<comment type="subunit">
    <text evidence="2 4">Homodimer.</text>
</comment>
<reference evidence="6" key="1">
    <citation type="journal article" date="2020" name="Nat. Commun.">
        <title>Genome sequence of the cluster root forming white lupin.</title>
        <authorList>
            <person name="Hufnagel B."/>
            <person name="Marques A."/>
            <person name="Soriano A."/>
            <person name="Marques L."/>
            <person name="Divol F."/>
            <person name="Doumas P."/>
            <person name="Sallet E."/>
            <person name="Mancinotti D."/>
            <person name="Carrere S."/>
            <person name="Marande W."/>
            <person name="Arribat S."/>
            <person name="Keller J."/>
            <person name="Huneau C."/>
            <person name="Blein T."/>
            <person name="Aime D."/>
            <person name="Laguerre M."/>
            <person name="Taylor J."/>
            <person name="Schubert V."/>
            <person name="Nelson M."/>
            <person name="Geu-Flores F."/>
            <person name="Crespi M."/>
            <person name="Gallardo-Guerrero K."/>
            <person name="Delaux P.-M."/>
            <person name="Salse J."/>
            <person name="Berges H."/>
            <person name="Guyot R."/>
            <person name="Gouzy J."/>
            <person name="Peret B."/>
        </authorList>
    </citation>
    <scope>NUCLEOTIDE SEQUENCE [LARGE SCALE GENOMIC DNA]</scope>
    <source>
        <strain evidence="6">cv. Amiga</strain>
    </source>
</reference>
<comment type="caution">
    <text evidence="5">The sequence shown here is derived from an EMBL/GenBank/DDBJ whole genome shotgun (WGS) entry which is preliminary data.</text>
</comment>
<keyword evidence="6" id="KW-1185">Reference proteome</keyword>
<dbReference type="InterPro" id="IPR004265">
    <property type="entry name" value="Dirigent"/>
</dbReference>
<evidence type="ECO:0000256" key="3">
    <source>
        <dbReference type="ARBA" id="ARBA00022525"/>
    </source>
</evidence>
<evidence type="ECO:0000313" key="6">
    <source>
        <dbReference type="Proteomes" id="UP000447434"/>
    </source>
</evidence>
<evidence type="ECO:0000256" key="2">
    <source>
        <dbReference type="ARBA" id="ARBA00011738"/>
    </source>
</evidence>
<dbReference type="AlphaFoldDB" id="A0A6A4PXV9"/>
<dbReference type="Pfam" id="PF03018">
    <property type="entry name" value="Dirigent"/>
    <property type="match status" value="1"/>
</dbReference>
<comment type="similarity">
    <text evidence="1 4">Belongs to the plant dirigent protein family.</text>
</comment>
<dbReference type="EMBL" id="WOCE01000010">
    <property type="protein sequence ID" value="KAE9606401.1"/>
    <property type="molecule type" value="Genomic_DNA"/>
</dbReference>
<dbReference type="Proteomes" id="UP000447434">
    <property type="component" value="Chromosome 10"/>
</dbReference>
<keyword evidence="4" id="KW-0052">Apoplast</keyword>
<dbReference type="GO" id="GO:0048046">
    <property type="term" value="C:apoplast"/>
    <property type="evidence" value="ECO:0007669"/>
    <property type="project" value="UniProtKB-SubCell"/>
</dbReference>
<dbReference type="OrthoDB" id="1864232at2759"/>
<dbReference type="Gene3D" id="2.40.480.10">
    <property type="entry name" value="Allene oxide cyclase-like"/>
    <property type="match status" value="1"/>
</dbReference>
<gene>
    <name evidence="5" type="ORF">Lalb_Chr10g0107461</name>
</gene>
<keyword evidence="3 4" id="KW-0964">Secreted</keyword>
<evidence type="ECO:0000256" key="4">
    <source>
        <dbReference type="RuleBase" id="RU363099"/>
    </source>
</evidence>
<sequence>MHIKPNSLKLYKKNCENPSAAVVAQANKTGDGTQNSSAAAPFGRVWAIDNTLRDGPEYTSNVIGNAQGLYVSSSQDATKVTLTMYVDFGFTSGEFSGSSINVLSRNPVTEPTRELAVVGGRGKFRMARGFAEIKAHSLDATTGDGIIEYNVTVLHY</sequence>
<name>A0A6A4PXV9_LUPAL</name>
<proteinExistence type="inferred from homology"/>